<proteinExistence type="predicted"/>
<evidence type="ECO:0000256" key="1">
    <source>
        <dbReference type="SAM" id="Phobius"/>
    </source>
</evidence>
<keyword evidence="1" id="KW-0472">Membrane</keyword>
<feature type="transmembrane region" description="Helical" evidence="1">
    <location>
        <begin position="196"/>
        <end position="217"/>
    </location>
</feature>
<dbReference type="EMBL" id="KE123842">
    <property type="protein sequence ID" value="EWC87441.1"/>
    <property type="molecule type" value="Genomic_DNA"/>
</dbReference>
<organism evidence="2 3">
    <name type="scientific">Plasmodium falciparum (isolate NF54)</name>
    <dbReference type="NCBI Taxonomy" id="5843"/>
    <lineage>
        <taxon>Eukaryota</taxon>
        <taxon>Sar</taxon>
        <taxon>Alveolata</taxon>
        <taxon>Apicomplexa</taxon>
        <taxon>Aconoidasida</taxon>
        <taxon>Haemosporida</taxon>
        <taxon>Plasmodiidae</taxon>
        <taxon>Plasmodium</taxon>
        <taxon>Plasmodium (Laverania)</taxon>
    </lineage>
</organism>
<protein>
    <submittedName>
        <fullName evidence="2">Uncharacterized protein</fullName>
    </submittedName>
</protein>
<name>W7JRV0_PLAFO</name>
<keyword evidence="1" id="KW-1133">Transmembrane helix</keyword>
<reference evidence="2 3" key="1">
    <citation type="submission" date="2013-02" db="EMBL/GenBank/DDBJ databases">
        <title>The Genome Sequence of Plasmodium falciparum NF54.</title>
        <authorList>
            <consortium name="The Broad Institute Genome Sequencing Platform"/>
            <consortium name="The Broad Institute Genome Sequencing Center for Infectious Disease"/>
            <person name="Neafsey D."/>
            <person name="Cheeseman I."/>
            <person name="Volkman S."/>
            <person name="Adams J."/>
            <person name="Walker B."/>
            <person name="Young S.K."/>
            <person name="Zeng Q."/>
            <person name="Gargeya S."/>
            <person name="Fitzgerald M."/>
            <person name="Haas B."/>
            <person name="Abouelleil A."/>
            <person name="Alvarado L."/>
            <person name="Arachchi H.M."/>
            <person name="Berlin A.M."/>
            <person name="Chapman S.B."/>
            <person name="Dewar J."/>
            <person name="Goldberg J."/>
            <person name="Griggs A."/>
            <person name="Gujja S."/>
            <person name="Hansen M."/>
            <person name="Howarth C."/>
            <person name="Imamovic A."/>
            <person name="Larimer J."/>
            <person name="McCowan C."/>
            <person name="Murphy C."/>
            <person name="Neiman D."/>
            <person name="Pearson M."/>
            <person name="Priest M."/>
            <person name="Roberts A."/>
            <person name="Saif S."/>
            <person name="Shea T."/>
            <person name="Sisk P."/>
            <person name="Sykes S."/>
            <person name="Wortman J."/>
            <person name="Nusbaum C."/>
            <person name="Birren B."/>
        </authorList>
    </citation>
    <scope>NUCLEOTIDE SEQUENCE [LARGE SCALE GENOMIC DNA]</scope>
    <source>
        <strain evidence="2 3">NF54</strain>
    </source>
</reference>
<evidence type="ECO:0000313" key="3">
    <source>
        <dbReference type="Proteomes" id="UP000030673"/>
    </source>
</evidence>
<accession>W7JRV0</accession>
<evidence type="ECO:0000313" key="2">
    <source>
        <dbReference type="EMBL" id="EWC87441.1"/>
    </source>
</evidence>
<keyword evidence="1" id="KW-0812">Transmembrane</keyword>
<sequence>MDKYENIIKTINTIKSENINIEINIQKTEEIYNILTIYQDNHIKDEQKDKLFSLYPLYLNMLNLAFFNDNLMFAIKQEFYKNTKEKIILFEEKVKNILEMFHSSGPSSQNIDLNEANSDTETLKKYCHIIYQDLLTFNDIDKTIIEVVTTKNNNFNLKNGIKINGIDTYFMLKEMIKSSLKENIMTSLKNYYNNNIILNIIINDISIVSCVVIKVILTEEVKEIMQRKNLEYTQSVLNKYKDMI</sequence>
<keyword evidence="3" id="KW-1185">Reference proteome</keyword>
<dbReference type="Proteomes" id="UP000030673">
    <property type="component" value="Unassembled WGS sequence"/>
</dbReference>
<gene>
    <name evidence="2" type="ORF">PFNF54_03566</name>
</gene>
<dbReference type="AlphaFoldDB" id="W7JRV0"/>